<name>A0A382UDA6_9ZZZZ</name>
<keyword evidence="1" id="KW-0808">Transferase</keyword>
<protein>
    <recommendedName>
        <fullName evidence="6">HD domain-containing protein</fullName>
    </recommendedName>
</protein>
<evidence type="ECO:0000256" key="1">
    <source>
        <dbReference type="ARBA" id="ARBA00022679"/>
    </source>
</evidence>
<feature type="domain" description="HD" evidence="6">
    <location>
        <begin position="114"/>
        <end position="236"/>
    </location>
</feature>
<evidence type="ECO:0000313" key="7">
    <source>
        <dbReference type="EMBL" id="SVD31845.1"/>
    </source>
</evidence>
<evidence type="ECO:0000259" key="6">
    <source>
        <dbReference type="PROSITE" id="PS51831"/>
    </source>
</evidence>
<dbReference type="InterPro" id="IPR003607">
    <property type="entry name" value="HD/PDEase_dom"/>
</dbReference>
<organism evidence="7">
    <name type="scientific">marine metagenome</name>
    <dbReference type="NCBI Taxonomy" id="408172"/>
    <lineage>
        <taxon>unclassified sequences</taxon>
        <taxon>metagenomes</taxon>
        <taxon>ecological metagenomes</taxon>
    </lineage>
</organism>
<dbReference type="PANTHER" id="PTHR47320">
    <property type="entry name" value="BIFUNCTIONAL URIDYLYLTRANSFERASE/URIDYLYL-REMOVING ENZYME"/>
    <property type="match status" value="1"/>
</dbReference>
<sequence>TPTLYNGKLYLRVEPPAESIAEEIVGFFVEAHRLDCPLSQELREWIRDRLADDKIDFTRSMVINRVLLSILREESGVSKVLRGMRRTGVLSRIIPEFSGLEGLVNFGGHHHYTVDEHTLRTLEKLDSLQREDVTEEGRPFREIFQSLRDPVPLRLALLLHDIGKAFEGNHEVSGSDAAGLICERFGLAEETADTIEFLVYRHLRMFKVSERQDYSEAGVIESFARLVGSEERLKMLYLMTYVDISSVGPGVWTGWKGAQLSELYERTLEYMRGGEPLEQSLDEELTASGLEAEA</sequence>
<dbReference type="InterPro" id="IPR010043">
    <property type="entry name" value="UTase/UR"/>
</dbReference>
<feature type="non-terminal residue" evidence="7">
    <location>
        <position position="1"/>
    </location>
</feature>
<feature type="non-terminal residue" evidence="7">
    <location>
        <position position="294"/>
    </location>
</feature>
<evidence type="ECO:0000256" key="4">
    <source>
        <dbReference type="ARBA" id="ARBA00022842"/>
    </source>
</evidence>
<keyword evidence="4" id="KW-0460">Magnesium</keyword>
<evidence type="ECO:0000256" key="2">
    <source>
        <dbReference type="ARBA" id="ARBA00022695"/>
    </source>
</evidence>
<dbReference type="Gene3D" id="1.10.3090.10">
    <property type="entry name" value="cca-adding enzyme, domain 2"/>
    <property type="match status" value="1"/>
</dbReference>
<proteinExistence type="inferred from homology"/>
<dbReference type="PROSITE" id="PS51831">
    <property type="entry name" value="HD"/>
    <property type="match status" value="1"/>
</dbReference>
<dbReference type="SMART" id="SM00471">
    <property type="entry name" value="HDc"/>
    <property type="match status" value="1"/>
</dbReference>
<keyword evidence="2" id="KW-0548">Nucleotidyltransferase</keyword>
<dbReference type="AlphaFoldDB" id="A0A382UDA6"/>
<dbReference type="SUPFAM" id="SSF81891">
    <property type="entry name" value="Poly A polymerase C-terminal region-like"/>
    <property type="match status" value="1"/>
</dbReference>
<dbReference type="GO" id="GO:0008773">
    <property type="term" value="F:[protein-PII] uridylyltransferase activity"/>
    <property type="evidence" value="ECO:0007669"/>
    <property type="project" value="InterPro"/>
</dbReference>
<dbReference type="Pfam" id="PF01966">
    <property type="entry name" value="HD"/>
    <property type="match status" value="1"/>
</dbReference>
<reference evidence="7" key="1">
    <citation type="submission" date="2018-05" db="EMBL/GenBank/DDBJ databases">
        <authorList>
            <person name="Lanie J.A."/>
            <person name="Ng W.-L."/>
            <person name="Kazmierczak K.M."/>
            <person name="Andrzejewski T.M."/>
            <person name="Davidsen T.M."/>
            <person name="Wayne K.J."/>
            <person name="Tettelin H."/>
            <person name="Glass J.I."/>
            <person name="Rusch D."/>
            <person name="Podicherti R."/>
            <person name="Tsui H.-C.T."/>
            <person name="Winkler M.E."/>
        </authorList>
    </citation>
    <scope>NUCLEOTIDE SEQUENCE</scope>
</reference>
<dbReference type="EMBL" id="UINC01143111">
    <property type="protein sequence ID" value="SVD31845.1"/>
    <property type="molecule type" value="Genomic_DNA"/>
</dbReference>
<evidence type="ECO:0000256" key="5">
    <source>
        <dbReference type="ARBA" id="ARBA00023268"/>
    </source>
</evidence>
<keyword evidence="5" id="KW-0511">Multifunctional enzyme</keyword>
<gene>
    <name evidence="7" type="ORF">METZ01_LOCUS384699</name>
</gene>
<evidence type="ECO:0000256" key="3">
    <source>
        <dbReference type="ARBA" id="ARBA00022801"/>
    </source>
</evidence>
<dbReference type="HAMAP" id="MF_00277">
    <property type="entry name" value="PII_uridylyl_transf"/>
    <property type="match status" value="1"/>
</dbReference>
<accession>A0A382UDA6</accession>
<dbReference type="InterPro" id="IPR006674">
    <property type="entry name" value="HD_domain"/>
</dbReference>
<keyword evidence="3" id="KW-0378">Hydrolase</keyword>
<dbReference type="GO" id="GO:0016787">
    <property type="term" value="F:hydrolase activity"/>
    <property type="evidence" value="ECO:0007669"/>
    <property type="project" value="UniProtKB-KW"/>
</dbReference>
<dbReference type="PANTHER" id="PTHR47320:SF1">
    <property type="entry name" value="BIFUNCTIONAL URIDYLYLTRANSFERASE_URIDYLYL-REMOVING ENZYME"/>
    <property type="match status" value="1"/>
</dbReference>